<gene>
    <name evidence="1" type="ORF">ADN00_00985</name>
</gene>
<dbReference type="AlphaFoldDB" id="A0A0P6YFY9"/>
<reference evidence="1 2" key="1">
    <citation type="submission" date="2015-07" db="EMBL/GenBank/DDBJ databases">
        <title>Genome sequence of Ornatilinea apprima DSM 23815.</title>
        <authorList>
            <person name="Hemp J."/>
            <person name="Ward L.M."/>
            <person name="Pace L.A."/>
            <person name="Fischer W.W."/>
        </authorList>
    </citation>
    <scope>NUCLEOTIDE SEQUENCE [LARGE SCALE GENOMIC DNA]</scope>
    <source>
        <strain evidence="1 2">P3M-1</strain>
    </source>
</reference>
<dbReference type="RefSeq" id="WP_075061083.1">
    <property type="nucleotide sequence ID" value="NZ_LGCL01000002.1"/>
</dbReference>
<dbReference type="OrthoDB" id="161113at2"/>
<protein>
    <submittedName>
        <fullName evidence="1">Uncharacterized protein</fullName>
    </submittedName>
</protein>
<comment type="caution">
    <text evidence="1">The sequence shown here is derived from an EMBL/GenBank/DDBJ whole genome shotgun (WGS) entry which is preliminary data.</text>
</comment>
<organism evidence="1 2">
    <name type="scientific">Ornatilinea apprima</name>
    <dbReference type="NCBI Taxonomy" id="1134406"/>
    <lineage>
        <taxon>Bacteria</taxon>
        <taxon>Bacillati</taxon>
        <taxon>Chloroflexota</taxon>
        <taxon>Anaerolineae</taxon>
        <taxon>Anaerolineales</taxon>
        <taxon>Anaerolineaceae</taxon>
        <taxon>Ornatilinea</taxon>
    </lineage>
</organism>
<dbReference type="Proteomes" id="UP000050417">
    <property type="component" value="Unassembled WGS sequence"/>
</dbReference>
<name>A0A0P6YFY9_9CHLR</name>
<accession>A0A0P6YFY9</accession>
<dbReference type="STRING" id="1134406.ADN00_00985"/>
<proteinExistence type="predicted"/>
<keyword evidence="2" id="KW-1185">Reference proteome</keyword>
<dbReference type="EMBL" id="LGCL01000002">
    <property type="protein sequence ID" value="KPL81127.1"/>
    <property type="molecule type" value="Genomic_DNA"/>
</dbReference>
<evidence type="ECO:0000313" key="2">
    <source>
        <dbReference type="Proteomes" id="UP000050417"/>
    </source>
</evidence>
<sequence length="182" mass="20755">MYNNLSAQRYKIQPDEKVSNVIAYTNSGLFWGEIILKEQLRVSTWLRTAAAPDRVCMFNARMIQVQPNGKATPILFPELYIPTSEILVFHLVPPDSDPLDYDPSEPNRKMEPITVMTAHYRLDATIRIASITNLARFLDVVKEPFTALYNVEITCPIMPALGCMKVPYAIARQQTAIFTYRN</sequence>
<evidence type="ECO:0000313" key="1">
    <source>
        <dbReference type="EMBL" id="KPL81127.1"/>
    </source>
</evidence>